<evidence type="ECO:0000313" key="2">
    <source>
        <dbReference type="EMBL" id="AEO65239.1"/>
    </source>
</evidence>
<organism evidence="2 3">
    <name type="scientific">Thermothielavioides terrestris (strain ATCC 38088 / NRRL 8126)</name>
    <name type="common">Thielavia terrestris</name>
    <dbReference type="NCBI Taxonomy" id="578455"/>
    <lineage>
        <taxon>Eukaryota</taxon>
        <taxon>Fungi</taxon>
        <taxon>Dikarya</taxon>
        <taxon>Ascomycota</taxon>
        <taxon>Pezizomycotina</taxon>
        <taxon>Sordariomycetes</taxon>
        <taxon>Sordariomycetidae</taxon>
        <taxon>Sordariales</taxon>
        <taxon>Chaetomiaceae</taxon>
        <taxon>Thermothielavioides</taxon>
        <taxon>Thermothielavioides terrestris</taxon>
    </lineage>
</organism>
<gene>
    <name evidence="2" type="ORF">THITE_2112050</name>
</gene>
<dbReference type="HOGENOM" id="CLU_2470650_0_0_1"/>
<dbReference type="Proteomes" id="UP000008181">
    <property type="component" value="Chromosome 2"/>
</dbReference>
<protein>
    <submittedName>
        <fullName evidence="2">Uncharacterized protein</fullName>
    </submittedName>
</protein>
<keyword evidence="3" id="KW-1185">Reference proteome</keyword>
<feature type="region of interest" description="Disordered" evidence="1">
    <location>
        <begin position="1"/>
        <end position="88"/>
    </location>
</feature>
<dbReference type="RefSeq" id="XP_003651575.1">
    <property type="nucleotide sequence ID" value="XM_003651527.1"/>
</dbReference>
<evidence type="ECO:0000313" key="3">
    <source>
        <dbReference type="Proteomes" id="UP000008181"/>
    </source>
</evidence>
<dbReference type="KEGG" id="ttt:THITE_2112050"/>
<dbReference type="GeneID" id="11514727"/>
<dbReference type="AlphaFoldDB" id="G2R4K4"/>
<reference evidence="2 3" key="1">
    <citation type="journal article" date="2011" name="Nat. Biotechnol.">
        <title>Comparative genomic analysis of the thermophilic biomass-degrading fungi Myceliophthora thermophila and Thielavia terrestris.</title>
        <authorList>
            <person name="Berka R.M."/>
            <person name="Grigoriev I.V."/>
            <person name="Otillar R."/>
            <person name="Salamov A."/>
            <person name="Grimwood J."/>
            <person name="Reid I."/>
            <person name="Ishmael N."/>
            <person name="John T."/>
            <person name="Darmond C."/>
            <person name="Moisan M.-C."/>
            <person name="Henrissat B."/>
            <person name="Coutinho P.M."/>
            <person name="Lombard V."/>
            <person name="Natvig D.O."/>
            <person name="Lindquist E."/>
            <person name="Schmutz J."/>
            <person name="Lucas S."/>
            <person name="Harris P."/>
            <person name="Powlowski J."/>
            <person name="Bellemare A."/>
            <person name="Taylor D."/>
            <person name="Butler G."/>
            <person name="de Vries R.P."/>
            <person name="Allijn I.E."/>
            <person name="van den Brink J."/>
            <person name="Ushinsky S."/>
            <person name="Storms R."/>
            <person name="Powell A.J."/>
            <person name="Paulsen I.T."/>
            <person name="Elbourne L.D.H."/>
            <person name="Baker S.E."/>
            <person name="Magnuson J."/>
            <person name="LaBoissiere S."/>
            <person name="Clutterbuck A.J."/>
            <person name="Martinez D."/>
            <person name="Wogulis M."/>
            <person name="de Leon A.L."/>
            <person name="Rey M.W."/>
            <person name="Tsang A."/>
        </authorList>
    </citation>
    <scope>NUCLEOTIDE SEQUENCE [LARGE SCALE GENOMIC DNA]</scope>
    <source>
        <strain evidence="3">ATCC 38088 / NRRL 8126</strain>
    </source>
</reference>
<dbReference type="EMBL" id="CP003010">
    <property type="protein sequence ID" value="AEO65239.1"/>
    <property type="molecule type" value="Genomic_DNA"/>
</dbReference>
<accession>G2R4K4</accession>
<sequence>MSLKPICPKRGGPVPMVDGPRPPGLGSEMSDAGRRQRGIGNPAGSQAEGERQPANAADGCRAELPAVSDNGSWSRSRRSACRYVVSEP</sequence>
<evidence type="ECO:0000256" key="1">
    <source>
        <dbReference type="SAM" id="MobiDB-lite"/>
    </source>
</evidence>
<proteinExistence type="predicted"/>
<name>G2R4K4_THETT</name>